<evidence type="ECO:0000313" key="3">
    <source>
        <dbReference type="EMBL" id="SHH41020.1"/>
    </source>
</evidence>
<sequence length="41" mass="4813">MSFGVRLYKEKGPGKNKARKVENKQIKSTIPQNKKRHIVKF</sequence>
<evidence type="ECO:0000256" key="1">
    <source>
        <dbReference type="SAM" id="MobiDB-lite"/>
    </source>
</evidence>
<proteinExistence type="predicted"/>
<dbReference type="Proteomes" id="UP000237771">
    <property type="component" value="Unassembled WGS sequence"/>
</dbReference>
<dbReference type="Proteomes" id="UP000184384">
    <property type="component" value="Unassembled WGS sequence"/>
</dbReference>
<reference evidence="4" key="2">
    <citation type="submission" date="2016-11" db="EMBL/GenBank/DDBJ databases">
        <authorList>
            <person name="Varghese N."/>
            <person name="Submissions S."/>
        </authorList>
    </citation>
    <scope>NUCLEOTIDE SEQUENCE [LARGE SCALE GENOMIC DNA]</scope>
    <source>
        <strain evidence="4">DSM 19729</strain>
    </source>
</reference>
<dbReference type="EMBL" id="PVUB01000010">
    <property type="protein sequence ID" value="PRZ21088.1"/>
    <property type="molecule type" value="Genomic_DNA"/>
</dbReference>
<gene>
    <name evidence="2" type="ORF">BC624_110104</name>
    <name evidence="3" type="ORF">SAMN05443373_112103</name>
</gene>
<evidence type="ECO:0000313" key="4">
    <source>
        <dbReference type="Proteomes" id="UP000184384"/>
    </source>
</evidence>
<evidence type="ECO:0000313" key="5">
    <source>
        <dbReference type="Proteomes" id="UP000237771"/>
    </source>
</evidence>
<name>A0A1M5SRE7_9FLAO</name>
<dbReference type="AlphaFoldDB" id="A0A1M5SRE7"/>
<dbReference type="EMBL" id="FQWO01000012">
    <property type="protein sequence ID" value="SHH41020.1"/>
    <property type="molecule type" value="Genomic_DNA"/>
</dbReference>
<feature type="region of interest" description="Disordered" evidence="1">
    <location>
        <begin position="1"/>
        <end position="23"/>
    </location>
</feature>
<evidence type="ECO:0000313" key="2">
    <source>
        <dbReference type="EMBL" id="PRZ21088.1"/>
    </source>
</evidence>
<protein>
    <submittedName>
        <fullName evidence="3">Uncharacterized protein</fullName>
    </submittedName>
</protein>
<accession>A0A1M5SRE7</accession>
<reference evidence="2 5" key="3">
    <citation type="submission" date="2018-03" db="EMBL/GenBank/DDBJ databases">
        <title>Genomic Encyclopedia of Archaeal and Bacterial Type Strains, Phase II (KMG-II): from individual species to whole genera.</title>
        <authorList>
            <person name="Goeker M."/>
        </authorList>
    </citation>
    <scope>NUCLEOTIDE SEQUENCE [LARGE SCALE GENOMIC DNA]</scope>
    <source>
        <strain evidence="2 5">DSM 17797</strain>
    </source>
</reference>
<keyword evidence="5" id="KW-1185">Reference proteome</keyword>
<reference evidence="3" key="1">
    <citation type="submission" date="2016-11" db="EMBL/GenBank/DDBJ databases">
        <authorList>
            <person name="Jaros S."/>
            <person name="Januszkiewicz K."/>
            <person name="Wedrychowicz H."/>
        </authorList>
    </citation>
    <scope>NUCLEOTIDE SEQUENCE [LARGE SCALE GENOMIC DNA]</scope>
    <source>
        <strain evidence="3">DSM 19729</strain>
    </source>
</reference>
<feature type="compositionally biased region" description="Basic and acidic residues" evidence="1">
    <location>
        <begin position="7"/>
        <end position="23"/>
    </location>
</feature>
<organism evidence="3 4">
    <name type="scientific">Flavobacterium granuli</name>
    <dbReference type="NCBI Taxonomy" id="280093"/>
    <lineage>
        <taxon>Bacteria</taxon>
        <taxon>Pseudomonadati</taxon>
        <taxon>Bacteroidota</taxon>
        <taxon>Flavobacteriia</taxon>
        <taxon>Flavobacteriales</taxon>
        <taxon>Flavobacteriaceae</taxon>
        <taxon>Flavobacterium</taxon>
    </lineage>
</organism>